<sequence>MVENTVSSLAVIAPEDATVSYLLSRVLSGSKICKAAELAAFLPQWLSDVKEKKPVSPDIPELLAHLLLPFGTPAILGQIERLQVPDSLTNRQRWMVKLIILMDNKAHERLLQKLESIPDQQISFEDLCDQENAQEDNTDDYLVVDPNRSLQFDYDMRDVMTRGDKDAMRKHTDVFYVTGSVAWTVRSPYWNVALATDGEGNRILSDDVLDKVLPKWRQILTGETIPTPKYGVVDSFRSWLASEEKKATDLGKSWPNRHVNAVYSVSKPKFVSPRTPEPYSRLRSMNASHLSPLGSTPNVTDSEQTELLREILTEIKELKNIISQDIERKQQVEVTEDQMQEYWQQGYPPIPQEMQPNYFVPQQGSFDGAQYPFPQPESDWQRWNPQYQDPTSMSGPGTDSTRL</sequence>
<accession>A0A0A2JNV9</accession>
<dbReference type="VEuPathDB" id="FungiDB:PEXP_027300"/>
<keyword evidence="3" id="KW-1185">Reference proteome</keyword>
<evidence type="ECO:0000313" key="2">
    <source>
        <dbReference type="EMBL" id="KGO57102.1"/>
    </source>
</evidence>
<gene>
    <name evidence="2" type="ORF">PEX2_004570</name>
</gene>
<feature type="compositionally biased region" description="Polar residues" evidence="1">
    <location>
        <begin position="381"/>
        <end position="403"/>
    </location>
</feature>
<evidence type="ECO:0000313" key="3">
    <source>
        <dbReference type="Proteomes" id="UP000030143"/>
    </source>
</evidence>
<name>A0A0A2JNV9_PENEN</name>
<protein>
    <submittedName>
        <fullName evidence="2">Uncharacterized protein</fullName>
    </submittedName>
</protein>
<feature type="region of interest" description="Disordered" evidence="1">
    <location>
        <begin position="360"/>
        <end position="403"/>
    </location>
</feature>
<proteinExistence type="predicted"/>
<dbReference type="RefSeq" id="XP_016598790.1">
    <property type="nucleotide sequence ID" value="XM_016737734.1"/>
</dbReference>
<dbReference type="HOGENOM" id="CLU_652288_0_0_1"/>
<dbReference type="Proteomes" id="UP000030143">
    <property type="component" value="Unassembled WGS sequence"/>
</dbReference>
<dbReference type="GeneID" id="27673153"/>
<dbReference type="AlphaFoldDB" id="A0A0A2JNV9"/>
<organism evidence="2 3">
    <name type="scientific">Penicillium expansum</name>
    <name type="common">Blue mold rot fungus</name>
    <dbReference type="NCBI Taxonomy" id="27334"/>
    <lineage>
        <taxon>Eukaryota</taxon>
        <taxon>Fungi</taxon>
        <taxon>Dikarya</taxon>
        <taxon>Ascomycota</taxon>
        <taxon>Pezizomycotina</taxon>
        <taxon>Eurotiomycetes</taxon>
        <taxon>Eurotiomycetidae</taxon>
        <taxon>Eurotiales</taxon>
        <taxon>Aspergillaceae</taxon>
        <taxon>Penicillium</taxon>
    </lineage>
</organism>
<comment type="caution">
    <text evidence="2">The sequence shown here is derived from an EMBL/GenBank/DDBJ whole genome shotgun (WGS) entry which is preliminary data.</text>
</comment>
<evidence type="ECO:0000256" key="1">
    <source>
        <dbReference type="SAM" id="MobiDB-lite"/>
    </source>
</evidence>
<dbReference type="EMBL" id="JQFZ01000155">
    <property type="protein sequence ID" value="KGO57102.1"/>
    <property type="molecule type" value="Genomic_DNA"/>
</dbReference>
<reference evidence="2 3" key="1">
    <citation type="journal article" date="2015" name="Mol. Plant Microbe Interact.">
        <title>Genome, transcriptome, and functional analyses of Penicillium expansum provide new insights into secondary metabolism and pathogenicity.</title>
        <authorList>
            <person name="Ballester A.R."/>
            <person name="Marcet-Houben M."/>
            <person name="Levin E."/>
            <person name="Sela N."/>
            <person name="Selma-Lazaro C."/>
            <person name="Carmona L."/>
            <person name="Wisniewski M."/>
            <person name="Droby S."/>
            <person name="Gonzalez-Candelas L."/>
            <person name="Gabaldon T."/>
        </authorList>
    </citation>
    <scope>NUCLEOTIDE SEQUENCE [LARGE SCALE GENOMIC DNA]</scope>
    <source>
        <strain evidence="2 3">MD-8</strain>
    </source>
</reference>